<dbReference type="Proteomes" id="UP001066276">
    <property type="component" value="Chromosome 4_2"/>
</dbReference>
<evidence type="ECO:0000313" key="3">
    <source>
        <dbReference type="Proteomes" id="UP001066276"/>
    </source>
</evidence>
<organism evidence="2 3">
    <name type="scientific">Pleurodeles waltl</name>
    <name type="common">Iberian ribbed newt</name>
    <dbReference type="NCBI Taxonomy" id="8319"/>
    <lineage>
        <taxon>Eukaryota</taxon>
        <taxon>Metazoa</taxon>
        <taxon>Chordata</taxon>
        <taxon>Craniata</taxon>
        <taxon>Vertebrata</taxon>
        <taxon>Euteleostomi</taxon>
        <taxon>Amphibia</taxon>
        <taxon>Batrachia</taxon>
        <taxon>Caudata</taxon>
        <taxon>Salamandroidea</taxon>
        <taxon>Salamandridae</taxon>
        <taxon>Pleurodelinae</taxon>
        <taxon>Pleurodeles</taxon>
    </lineage>
</organism>
<feature type="region of interest" description="Disordered" evidence="1">
    <location>
        <begin position="1"/>
        <end position="24"/>
    </location>
</feature>
<sequence length="150" mass="15697">MGLDWRSVRPGPEGGPVRHVRPAGGLEVRPDGRWRGLSCAVARFRLVSVPEAQRKTLEGWGAVAGRVQEEVACGLVVAVGGPGRRCWVPPRWHLHPTPCCVILSLARPGGPRAGFGARHGRGELAIPGTPVGGLDPGGPEVAIEVNCMGA</sequence>
<keyword evidence="3" id="KW-1185">Reference proteome</keyword>
<accession>A0AAV7SR41</accession>
<name>A0AAV7SR41_PLEWA</name>
<protein>
    <submittedName>
        <fullName evidence="2">Uncharacterized protein</fullName>
    </submittedName>
</protein>
<dbReference type="EMBL" id="JANPWB010000008">
    <property type="protein sequence ID" value="KAJ1166559.1"/>
    <property type="molecule type" value="Genomic_DNA"/>
</dbReference>
<dbReference type="AlphaFoldDB" id="A0AAV7SR41"/>
<gene>
    <name evidence="2" type="ORF">NDU88_006958</name>
</gene>
<reference evidence="2" key="1">
    <citation type="journal article" date="2022" name="bioRxiv">
        <title>Sequencing and chromosome-scale assembly of the giantPleurodeles waltlgenome.</title>
        <authorList>
            <person name="Brown T."/>
            <person name="Elewa A."/>
            <person name="Iarovenko S."/>
            <person name="Subramanian E."/>
            <person name="Araus A.J."/>
            <person name="Petzold A."/>
            <person name="Susuki M."/>
            <person name="Suzuki K.-i.T."/>
            <person name="Hayashi T."/>
            <person name="Toyoda A."/>
            <person name="Oliveira C."/>
            <person name="Osipova E."/>
            <person name="Leigh N.D."/>
            <person name="Simon A."/>
            <person name="Yun M.H."/>
        </authorList>
    </citation>
    <scope>NUCLEOTIDE SEQUENCE</scope>
    <source>
        <strain evidence="2">20211129_DDA</strain>
        <tissue evidence="2">Liver</tissue>
    </source>
</reference>
<evidence type="ECO:0000313" key="2">
    <source>
        <dbReference type="EMBL" id="KAJ1166559.1"/>
    </source>
</evidence>
<evidence type="ECO:0000256" key="1">
    <source>
        <dbReference type="SAM" id="MobiDB-lite"/>
    </source>
</evidence>
<proteinExistence type="predicted"/>
<comment type="caution">
    <text evidence="2">The sequence shown here is derived from an EMBL/GenBank/DDBJ whole genome shotgun (WGS) entry which is preliminary data.</text>
</comment>